<reference evidence="2 3" key="1">
    <citation type="journal article" date="2019" name="Nat. Microbiol.">
        <title>Mediterranean grassland soil C-N compound turnover is dependent on rainfall and depth, and is mediated by genomically divergent microorganisms.</title>
        <authorList>
            <person name="Diamond S."/>
            <person name="Andeer P.F."/>
            <person name="Li Z."/>
            <person name="Crits-Christoph A."/>
            <person name="Burstein D."/>
            <person name="Anantharaman K."/>
            <person name="Lane K.R."/>
            <person name="Thomas B.C."/>
            <person name="Pan C."/>
            <person name="Northen T.R."/>
            <person name="Banfield J.F."/>
        </authorList>
    </citation>
    <scope>NUCLEOTIDE SEQUENCE [LARGE SCALE GENOMIC DNA]</scope>
    <source>
        <strain evidence="2">WS_6</strain>
    </source>
</reference>
<proteinExistence type="predicted"/>
<evidence type="ECO:0000313" key="2">
    <source>
        <dbReference type="EMBL" id="TMQ57172.1"/>
    </source>
</evidence>
<dbReference type="AlphaFoldDB" id="A0A538T0M8"/>
<name>A0A538T0M8_UNCEI</name>
<gene>
    <name evidence="2" type="ORF">E6K76_11135</name>
</gene>
<dbReference type="Proteomes" id="UP000316852">
    <property type="component" value="Unassembled WGS sequence"/>
</dbReference>
<dbReference type="EMBL" id="VBOW01000068">
    <property type="protein sequence ID" value="TMQ57172.1"/>
    <property type="molecule type" value="Genomic_DNA"/>
</dbReference>
<accession>A0A538T0M8</accession>
<feature type="compositionally biased region" description="Basic and acidic residues" evidence="1">
    <location>
        <begin position="31"/>
        <end position="57"/>
    </location>
</feature>
<evidence type="ECO:0000256" key="1">
    <source>
        <dbReference type="SAM" id="MobiDB-lite"/>
    </source>
</evidence>
<sequence length="74" mass="8324">MFRFLIRLLLAIFTFRVLIGLVRFAARIASRDPAARVGSRRGDGPGEPRERAPRPLVDRASAIDVPFTEESRES</sequence>
<feature type="region of interest" description="Disordered" evidence="1">
    <location>
        <begin position="31"/>
        <end position="74"/>
    </location>
</feature>
<organism evidence="2 3">
    <name type="scientific">Eiseniibacteriota bacterium</name>
    <dbReference type="NCBI Taxonomy" id="2212470"/>
    <lineage>
        <taxon>Bacteria</taxon>
        <taxon>Candidatus Eiseniibacteriota</taxon>
    </lineage>
</organism>
<evidence type="ECO:0000313" key="3">
    <source>
        <dbReference type="Proteomes" id="UP000316852"/>
    </source>
</evidence>
<protein>
    <submittedName>
        <fullName evidence="2">Uncharacterized protein</fullName>
    </submittedName>
</protein>
<comment type="caution">
    <text evidence="2">The sequence shown here is derived from an EMBL/GenBank/DDBJ whole genome shotgun (WGS) entry which is preliminary data.</text>
</comment>